<name>A0A383BUW0_9ZZZZ</name>
<dbReference type="PANTHER" id="PTHR42760">
    <property type="entry name" value="SHORT-CHAIN DEHYDROGENASES/REDUCTASES FAMILY MEMBER"/>
    <property type="match status" value="1"/>
</dbReference>
<reference evidence="2" key="1">
    <citation type="submission" date="2018-05" db="EMBL/GenBank/DDBJ databases">
        <authorList>
            <person name="Lanie J.A."/>
            <person name="Ng W.-L."/>
            <person name="Kazmierczak K.M."/>
            <person name="Andrzejewski T.M."/>
            <person name="Davidsen T.M."/>
            <person name="Wayne K.J."/>
            <person name="Tettelin H."/>
            <person name="Glass J.I."/>
            <person name="Rusch D."/>
            <person name="Podicherti R."/>
            <person name="Tsui H.-C.T."/>
            <person name="Winkler M.E."/>
        </authorList>
    </citation>
    <scope>NUCLEOTIDE SEQUENCE</scope>
</reference>
<proteinExistence type="inferred from homology"/>
<accession>A0A383BUW0</accession>
<dbReference type="Gene3D" id="3.40.50.720">
    <property type="entry name" value="NAD(P)-binding Rossmann-like Domain"/>
    <property type="match status" value="1"/>
</dbReference>
<gene>
    <name evidence="2" type="ORF">METZ01_LOCUS476424</name>
</gene>
<sequence length="205" mass="22140">MSESRGVVVTGAAGALGRAVVSHFERRGDRVAVLDYSDEIIITAFPRPSQNRLLVACDLTERNACRVAVNKVREAWGNIDVLCNVAGGFIMGEAVHQTSDETWNALFDLNTRSIIHMASEVVPLMEKQGGGKIVNVSAKAALSGLSNMGAYLASKAAVMRLTESMSQELRHSAINVNCILPGIIDTPRNRVDMPDADHDKWVPPS</sequence>
<dbReference type="InterPro" id="IPR002347">
    <property type="entry name" value="SDR_fam"/>
</dbReference>
<dbReference type="GO" id="GO:0016616">
    <property type="term" value="F:oxidoreductase activity, acting on the CH-OH group of donors, NAD or NADP as acceptor"/>
    <property type="evidence" value="ECO:0007669"/>
    <property type="project" value="TreeGrafter"/>
</dbReference>
<dbReference type="EMBL" id="UINC01203357">
    <property type="protein sequence ID" value="SVE23570.1"/>
    <property type="molecule type" value="Genomic_DNA"/>
</dbReference>
<dbReference type="Pfam" id="PF00106">
    <property type="entry name" value="adh_short"/>
    <property type="match status" value="1"/>
</dbReference>
<dbReference type="PRINTS" id="PR00080">
    <property type="entry name" value="SDRFAMILY"/>
</dbReference>
<dbReference type="SUPFAM" id="SSF51735">
    <property type="entry name" value="NAD(P)-binding Rossmann-fold domains"/>
    <property type="match status" value="1"/>
</dbReference>
<dbReference type="PANTHER" id="PTHR42760:SF135">
    <property type="entry name" value="BLL7886 PROTEIN"/>
    <property type="match status" value="1"/>
</dbReference>
<evidence type="ECO:0000313" key="2">
    <source>
        <dbReference type="EMBL" id="SVE23570.1"/>
    </source>
</evidence>
<feature type="non-terminal residue" evidence="2">
    <location>
        <position position="205"/>
    </location>
</feature>
<protein>
    <recommendedName>
        <fullName evidence="3">3-oxoacyl-ACP reductase</fullName>
    </recommendedName>
</protein>
<dbReference type="AlphaFoldDB" id="A0A383BUW0"/>
<comment type="similarity">
    <text evidence="1">Belongs to the short-chain dehydrogenases/reductases (SDR) family.</text>
</comment>
<organism evidence="2">
    <name type="scientific">marine metagenome</name>
    <dbReference type="NCBI Taxonomy" id="408172"/>
    <lineage>
        <taxon>unclassified sequences</taxon>
        <taxon>metagenomes</taxon>
        <taxon>ecological metagenomes</taxon>
    </lineage>
</organism>
<dbReference type="InterPro" id="IPR036291">
    <property type="entry name" value="NAD(P)-bd_dom_sf"/>
</dbReference>
<dbReference type="PRINTS" id="PR00081">
    <property type="entry name" value="GDHRDH"/>
</dbReference>
<evidence type="ECO:0008006" key="3">
    <source>
        <dbReference type="Google" id="ProtNLM"/>
    </source>
</evidence>
<dbReference type="GO" id="GO:0030497">
    <property type="term" value="P:fatty acid elongation"/>
    <property type="evidence" value="ECO:0007669"/>
    <property type="project" value="TreeGrafter"/>
</dbReference>
<evidence type="ECO:0000256" key="1">
    <source>
        <dbReference type="ARBA" id="ARBA00006484"/>
    </source>
</evidence>